<dbReference type="HOGENOM" id="CLU_020027_1_0_9"/>
<dbReference type="SUPFAM" id="SSF56601">
    <property type="entry name" value="beta-lactamase/transpeptidase-like"/>
    <property type="match status" value="1"/>
</dbReference>
<evidence type="ECO:0000313" key="4">
    <source>
        <dbReference type="Proteomes" id="UP000033695"/>
    </source>
</evidence>
<proteinExistence type="predicted"/>
<organism evidence="3 4">
    <name type="scientific">Bombilactobacillus mellis</name>
    <dbReference type="NCBI Taxonomy" id="1218508"/>
    <lineage>
        <taxon>Bacteria</taxon>
        <taxon>Bacillati</taxon>
        <taxon>Bacillota</taxon>
        <taxon>Bacilli</taxon>
        <taxon>Lactobacillales</taxon>
        <taxon>Lactobacillaceae</taxon>
        <taxon>Bombilactobacillus</taxon>
    </lineage>
</organism>
<dbReference type="InterPro" id="IPR050789">
    <property type="entry name" value="Diverse_Enzym_Activities"/>
</dbReference>
<dbReference type="Gene3D" id="3.40.710.10">
    <property type="entry name" value="DD-peptidase/beta-lactamase superfamily"/>
    <property type="match status" value="1"/>
</dbReference>
<dbReference type="GO" id="GO:0016787">
    <property type="term" value="F:hydrolase activity"/>
    <property type="evidence" value="ECO:0007669"/>
    <property type="project" value="UniProtKB-KW"/>
</dbReference>
<evidence type="ECO:0000256" key="1">
    <source>
        <dbReference type="ARBA" id="ARBA00022801"/>
    </source>
</evidence>
<dbReference type="PANTHER" id="PTHR43283:SF11">
    <property type="entry name" value="BETA-LACTAMASE-RELATED DOMAIN-CONTAINING PROTEIN"/>
    <property type="match status" value="1"/>
</dbReference>
<feature type="domain" description="Beta-lactamase-related" evidence="2">
    <location>
        <begin position="6"/>
        <end position="309"/>
    </location>
</feature>
<gene>
    <name evidence="3" type="ORF">JG29_10760</name>
</gene>
<dbReference type="AlphaFoldDB" id="A0A0F4KQJ1"/>
<dbReference type="OrthoDB" id="9803467at2"/>
<evidence type="ECO:0000313" key="3">
    <source>
        <dbReference type="EMBL" id="KJY48670.1"/>
    </source>
</evidence>
<dbReference type="InterPro" id="IPR012338">
    <property type="entry name" value="Beta-lactam/transpept-like"/>
</dbReference>
<keyword evidence="4" id="KW-1185">Reference proteome</keyword>
<dbReference type="EMBL" id="JXBZ01000008">
    <property type="protein sequence ID" value="KJY48670.1"/>
    <property type="molecule type" value="Genomic_DNA"/>
</dbReference>
<dbReference type="PANTHER" id="PTHR43283">
    <property type="entry name" value="BETA-LACTAMASE-RELATED"/>
    <property type="match status" value="1"/>
</dbReference>
<dbReference type="Pfam" id="PF00144">
    <property type="entry name" value="Beta-lactamase"/>
    <property type="match status" value="1"/>
</dbReference>
<dbReference type="RefSeq" id="WP_045922934.1">
    <property type="nucleotide sequence ID" value="NZ_JBHTHW010000008.1"/>
</dbReference>
<dbReference type="PATRIC" id="fig|1218508.4.peg.1061"/>
<sequence>MYLIDKINALVSQQVVPGISFAYLTADHLERRQVGLNTWLPQETALPANPLYDLASLTKVIGTTTVLLHLIEQRVLSTETAICQYLPEFTDKRVTLRHLMTHTSGIQGYIPQRDCLSGRELIKALVKLPVTSNFNQVIKYTDTGPILAGLIIEKIYHQPVQSVIEQVVLQPLGLTTATFQPQPHNCVITSSKTGKNLQGVVQDPKAQQLGCHCGSAGLFASLNDVIRFSQFMLGQLTITQAPIQDATIKKLFHSFTPVLPGRSFGWDLRWNCLGEAVLYHTGYTGNFLAIDRQRQRALIVLSNRVHPFNNNQRFLSARNAIMELFLQS</sequence>
<keyword evidence="1" id="KW-0378">Hydrolase</keyword>
<accession>A0A0F4KQJ1</accession>
<evidence type="ECO:0000259" key="2">
    <source>
        <dbReference type="Pfam" id="PF00144"/>
    </source>
</evidence>
<name>A0A0F4KQJ1_9LACO</name>
<comment type="caution">
    <text evidence="3">The sequence shown here is derived from an EMBL/GenBank/DDBJ whole genome shotgun (WGS) entry which is preliminary data.</text>
</comment>
<dbReference type="InterPro" id="IPR001466">
    <property type="entry name" value="Beta-lactam-related"/>
</dbReference>
<dbReference type="Proteomes" id="UP000033695">
    <property type="component" value="Unassembled WGS sequence"/>
</dbReference>
<protein>
    <submittedName>
        <fullName evidence="3">Beta-lactamase family protein</fullName>
    </submittedName>
</protein>
<dbReference type="STRING" id="1218508.JG29_10760"/>
<reference evidence="3 4" key="1">
    <citation type="submission" date="2014-12" db="EMBL/GenBank/DDBJ databases">
        <title>Comparative genomics of the lactic acid bacteria isolated from the honey bee gut.</title>
        <authorList>
            <person name="Ellegaard K.M."/>
            <person name="Tamarit D."/>
            <person name="Javelind E."/>
            <person name="Olofsson T."/>
            <person name="Andersson S.G."/>
            <person name="Vasquez A."/>
        </authorList>
    </citation>
    <scope>NUCLEOTIDE SEQUENCE [LARGE SCALE GENOMIC DNA]</scope>
    <source>
        <strain evidence="3 4">Hon2</strain>
    </source>
</reference>